<name>A0AAV4PM10_CAEEX</name>
<dbReference type="GO" id="GO:0005886">
    <property type="term" value="C:plasma membrane"/>
    <property type="evidence" value="ECO:0007669"/>
    <property type="project" value="TreeGrafter"/>
</dbReference>
<dbReference type="GO" id="GO:0061630">
    <property type="term" value="F:ubiquitin protein ligase activity"/>
    <property type="evidence" value="ECO:0007669"/>
    <property type="project" value="TreeGrafter"/>
</dbReference>
<dbReference type="GO" id="GO:0005634">
    <property type="term" value="C:nucleus"/>
    <property type="evidence" value="ECO:0007669"/>
    <property type="project" value="TreeGrafter"/>
</dbReference>
<dbReference type="GO" id="GO:0008582">
    <property type="term" value="P:regulation of synaptic assembly at neuromuscular junction"/>
    <property type="evidence" value="ECO:0007669"/>
    <property type="project" value="TreeGrafter"/>
</dbReference>
<dbReference type="GO" id="GO:0007411">
    <property type="term" value="P:axon guidance"/>
    <property type="evidence" value="ECO:0007669"/>
    <property type="project" value="TreeGrafter"/>
</dbReference>
<dbReference type="PANTHER" id="PTHR45943:SF1">
    <property type="entry name" value="E3 UBIQUITIN-PROTEIN LIGASE MYCBP2"/>
    <property type="match status" value="1"/>
</dbReference>
<comment type="caution">
    <text evidence="1">The sequence shown here is derived from an EMBL/GenBank/DDBJ whole genome shotgun (WGS) entry which is preliminary data.</text>
</comment>
<keyword evidence="2" id="KW-1185">Reference proteome</keyword>
<organism evidence="1 2">
    <name type="scientific">Caerostris extrusa</name>
    <name type="common">Bark spider</name>
    <name type="synonym">Caerostris bankana</name>
    <dbReference type="NCBI Taxonomy" id="172846"/>
    <lineage>
        <taxon>Eukaryota</taxon>
        <taxon>Metazoa</taxon>
        <taxon>Ecdysozoa</taxon>
        <taxon>Arthropoda</taxon>
        <taxon>Chelicerata</taxon>
        <taxon>Arachnida</taxon>
        <taxon>Araneae</taxon>
        <taxon>Araneomorphae</taxon>
        <taxon>Entelegynae</taxon>
        <taxon>Araneoidea</taxon>
        <taxon>Araneidae</taxon>
        <taxon>Caerostris</taxon>
    </lineage>
</organism>
<reference evidence="1 2" key="1">
    <citation type="submission" date="2021-06" db="EMBL/GenBank/DDBJ databases">
        <title>Caerostris extrusa draft genome.</title>
        <authorList>
            <person name="Kono N."/>
            <person name="Arakawa K."/>
        </authorList>
    </citation>
    <scope>NUCLEOTIDE SEQUENCE [LARGE SCALE GENOMIC DNA]</scope>
</reference>
<sequence length="236" mass="25430">MLQGQQPEGLKGEPPEVIDSLFDLLLEISSSSSLMDQAQSSFSLNLTSYACACLLSLVVARGDTGKLLSAASAMLMSSQSLASEEIPTPGIMASLQRSVHAVLLGKTMGPDWLTHGFPSSALCNCFSVQIPKNKYRQGSPITSDGKYLYILSGGSIYKVGSGFGGTIKIFKVYIFKGSNVMSRGGVKVEEKGWLGYCKGYVYFQPQAGSSNELIKIDVETLKEKERVKVDGINIYI</sequence>
<dbReference type="PANTHER" id="PTHR45943">
    <property type="entry name" value="E3 UBIQUITIN-PROTEIN LIGASE MYCBP2"/>
    <property type="match status" value="1"/>
</dbReference>
<gene>
    <name evidence="1" type="primary">Mycbp2</name>
    <name evidence="1" type="ORF">CEXT_91021</name>
</gene>
<accession>A0AAV4PM10</accession>
<dbReference type="EMBL" id="BPLR01004869">
    <property type="protein sequence ID" value="GIX98131.1"/>
    <property type="molecule type" value="Genomic_DNA"/>
</dbReference>
<proteinExistence type="predicted"/>
<dbReference type="Proteomes" id="UP001054945">
    <property type="component" value="Unassembled WGS sequence"/>
</dbReference>
<dbReference type="AlphaFoldDB" id="A0AAV4PM10"/>
<evidence type="ECO:0000313" key="2">
    <source>
        <dbReference type="Proteomes" id="UP001054945"/>
    </source>
</evidence>
<evidence type="ECO:0000313" key="1">
    <source>
        <dbReference type="EMBL" id="GIX98131.1"/>
    </source>
</evidence>
<protein>
    <submittedName>
        <fullName evidence="1">Uncharacterized protein</fullName>
    </submittedName>
</protein>